<dbReference type="SUPFAM" id="SSF51735">
    <property type="entry name" value="NAD(P)-binding Rossmann-fold domains"/>
    <property type="match status" value="1"/>
</dbReference>
<dbReference type="AlphaFoldDB" id="A0A5S3V209"/>
<organism evidence="4 5">
    <name type="scientific">Pseudoalteromonas rubra</name>
    <dbReference type="NCBI Taxonomy" id="43658"/>
    <lineage>
        <taxon>Bacteria</taxon>
        <taxon>Pseudomonadati</taxon>
        <taxon>Pseudomonadota</taxon>
        <taxon>Gammaproteobacteria</taxon>
        <taxon>Alteromonadales</taxon>
        <taxon>Pseudoalteromonadaceae</taxon>
        <taxon>Pseudoalteromonas</taxon>
    </lineage>
</organism>
<sequence length="323" mass="35089">MKVLLCGTHYGSTYIRALTQFPQDSFTCVGVLSKGSEHSQQIAHQLGVPYYTDVSAVPADSIDIACVAVSGDAGQAIVLSLLKQGVSVLCEHPVDQAFVQKALALAEQHQVYFHVNGHFADLYAPQAFLQSILNAYQQGFGCMHYAMGANLRTLYSALDLLGRALGGFEGLEVIKYNGKPMAFQPVMLKTDSLTVSVLCQNFSSAEDDGSATFLNHQCSALFPHGTLTLSETTGPLSWFPSSQSLPSETWRTYMPVELVPMDKQQLMTHRDQCNLNAIAALAATIQGETQPLYQQPDYLSALSGLWQAVLMELQPQAKDDCAA</sequence>
<feature type="domain" description="Gfo/Idh/MocA-like oxidoreductase N-terminal" evidence="2">
    <location>
        <begin position="1"/>
        <end position="116"/>
    </location>
</feature>
<proteinExistence type="predicted"/>
<dbReference type="Pfam" id="PF21390">
    <property type="entry name" value="Irp3-like_C"/>
    <property type="match status" value="1"/>
</dbReference>
<feature type="domain" description="Thiazolinyl imine reductase-like C-terminal" evidence="3">
    <location>
        <begin position="150"/>
        <end position="238"/>
    </location>
</feature>
<dbReference type="RefSeq" id="WP_138537144.1">
    <property type="nucleotide sequence ID" value="NZ_CP045430.1"/>
</dbReference>
<name>A0A5S3V209_9GAMM</name>
<evidence type="ECO:0000313" key="5">
    <source>
        <dbReference type="Proteomes" id="UP000305729"/>
    </source>
</evidence>
<accession>A0A5S3V209</accession>
<evidence type="ECO:0000259" key="2">
    <source>
        <dbReference type="Pfam" id="PF01408"/>
    </source>
</evidence>
<dbReference type="InterPro" id="IPR048655">
    <property type="entry name" value="Irp3-like_C"/>
</dbReference>
<protein>
    <submittedName>
        <fullName evidence="4">Siderophore-like synthase</fullName>
    </submittedName>
</protein>
<dbReference type="Gene3D" id="3.40.50.720">
    <property type="entry name" value="NAD(P)-binding Rossmann-like Domain"/>
    <property type="match status" value="1"/>
</dbReference>
<dbReference type="Pfam" id="PF01408">
    <property type="entry name" value="GFO_IDH_MocA"/>
    <property type="match status" value="1"/>
</dbReference>
<evidence type="ECO:0000259" key="3">
    <source>
        <dbReference type="Pfam" id="PF21390"/>
    </source>
</evidence>
<reference evidence="4 5" key="1">
    <citation type="submission" date="2019-10" db="EMBL/GenBank/DDBJ databases">
        <title>Pseudoalteromonas rubra S4059.</title>
        <authorList>
            <person name="Paulsen S."/>
            <person name="Wang X."/>
        </authorList>
    </citation>
    <scope>NUCLEOTIDE SEQUENCE [LARGE SCALE GENOMIC DNA]</scope>
    <source>
        <strain evidence="4 5">S4059</strain>
    </source>
</reference>
<evidence type="ECO:0000313" key="4">
    <source>
        <dbReference type="EMBL" id="QPB85873.1"/>
    </source>
</evidence>
<dbReference type="InterPro" id="IPR036291">
    <property type="entry name" value="NAD(P)-bd_dom_sf"/>
</dbReference>
<dbReference type="Proteomes" id="UP000305729">
    <property type="component" value="Chromosome 2"/>
</dbReference>
<gene>
    <name evidence="4" type="ORF">CWC22_023005</name>
</gene>
<dbReference type="EMBL" id="CP045430">
    <property type="protein sequence ID" value="QPB85873.1"/>
    <property type="molecule type" value="Genomic_DNA"/>
</dbReference>
<evidence type="ECO:0000256" key="1">
    <source>
        <dbReference type="ARBA" id="ARBA00022729"/>
    </source>
</evidence>
<dbReference type="InterPro" id="IPR000683">
    <property type="entry name" value="Gfo/Idh/MocA-like_OxRdtase_N"/>
</dbReference>
<dbReference type="GO" id="GO:0000166">
    <property type="term" value="F:nucleotide binding"/>
    <property type="evidence" value="ECO:0007669"/>
    <property type="project" value="InterPro"/>
</dbReference>
<dbReference type="PANTHER" id="PTHR43377">
    <property type="entry name" value="BILIVERDIN REDUCTASE A"/>
    <property type="match status" value="1"/>
</dbReference>
<dbReference type="PANTHER" id="PTHR43377:SF1">
    <property type="entry name" value="BILIVERDIN REDUCTASE A"/>
    <property type="match status" value="1"/>
</dbReference>
<dbReference type="InterPro" id="IPR051450">
    <property type="entry name" value="Gfo/Idh/MocA_Oxidoreductases"/>
</dbReference>
<keyword evidence="1" id="KW-0732">Signal</keyword>